<dbReference type="AlphaFoldDB" id="A0A3M7TI39"/>
<evidence type="ECO:0000313" key="2">
    <source>
        <dbReference type="Proteomes" id="UP000278775"/>
    </source>
</evidence>
<reference evidence="1 2" key="1">
    <citation type="submission" date="2018-08" db="EMBL/GenBank/DDBJ databases">
        <title>Chryseobacterium nematophagum: a novel matrix digesting pathogen of nematodes.</title>
        <authorList>
            <person name="Page A."/>
            <person name="Roberts M."/>
            <person name="Felix M.-A."/>
            <person name="Weir W."/>
        </authorList>
    </citation>
    <scope>NUCLEOTIDE SEQUENCE [LARGE SCALE GENOMIC DNA]</scope>
    <source>
        <strain evidence="1 2">JUb129</strain>
    </source>
</reference>
<sequence length="69" mass="8412">MFLNLKLGHLEKLNFDLEALKYEKQKGESMYFIFLEQDYKVISYAFSRSFSTKMILKYKIQFSDKKLRQ</sequence>
<dbReference type="Proteomes" id="UP000278775">
    <property type="component" value="Unassembled WGS sequence"/>
</dbReference>
<organism evidence="1 2">
    <name type="scientific">Chryseobacterium nematophagum</name>
    <dbReference type="NCBI Taxonomy" id="2305228"/>
    <lineage>
        <taxon>Bacteria</taxon>
        <taxon>Pseudomonadati</taxon>
        <taxon>Bacteroidota</taxon>
        <taxon>Flavobacteriia</taxon>
        <taxon>Flavobacteriales</taxon>
        <taxon>Weeksellaceae</taxon>
        <taxon>Chryseobacterium group</taxon>
        <taxon>Chryseobacterium</taxon>
    </lineage>
</organism>
<dbReference type="EMBL" id="QWIU01000002">
    <property type="protein sequence ID" value="RNA62319.1"/>
    <property type="molecule type" value="Genomic_DNA"/>
</dbReference>
<proteinExistence type="predicted"/>
<protein>
    <submittedName>
        <fullName evidence="1">Uncharacterized protein</fullName>
    </submittedName>
</protein>
<name>A0A3M7TI39_9FLAO</name>
<accession>A0A3M7TI39</accession>
<evidence type="ECO:0000313" key="1">
    <source>
        <dbReference type="EMBL" id="RNA62319.1"/>
    </source>
</evidence>
<comment type="caution">
    <text evidence="1">The sequence shown here is derived from an EMBL/GenBank/DDBJ whole genome shotgun (WGS) entry which is preliminary data.</text>
</comment>
<gene>
    <name evidence="1" type="ORF">D1631_10445</name>
</gene>